<name>A0AA38WPJ4_9ASTR</name>
<keyword evidence="6" id="KW-0472">Membrane</keyword>
<evidence type="ECO:0000256" key="4">
    <source>
        <dbReference type="ARBA" id="ARBA00023004"/>
    </source>
</evidence>
<proteinExistence type="predicted"/>
<evidence type="ECO:0008006" key="9">
    <source>
        <dbReference type="Google" id="ProtNLM"/>
    </source>
</evidence>
<comment type="caution">
    <text evidence="7">The sequence shown here is derived from an EMBL/GenBank/DDBJ whole genome shotgun (WGS) entry which is preliminary data.</text>
</comment>
<dbReference type="GO" id="GO:0020037">
    <property type="term" value="F:heme binding"/>
    <property type="evidence" value="ECO:0007669"/>
    <property type="project" value="InterPro"/>
</dbReference>
<evidence type="ECO:0000313" key="8">
    <source>
        <dbReference type="Proteomes" id="UP001172457"/>
    </source>
</evidence>
<dbReference type="InterPro" id="IPR036396">
    <property type="entry name" value="Cyt_P450_sf"/>
</dbReference>
<keyword evidence="8" id="KW-1185">Reference proteome</keyword>
<gene>
    <name evidence="7" type="ORF">OSB04_005295</name>
</gene>
<sequence>MEVVLPYLFISILLLLSSYLFIHRKNNPDNLPPSVFPSLPIIGHLYLLKPRLYRTFAKISAKSGPVLLLRLGSRKVLLVSSPSAAEECLTTNDVVFASRPKTLFSKIIGMNNTSLVSSPYGDNWRNLRRITSVEVLSIHYWRQQQLQGNMIHDFEQTNLQSLMESVIPMASTCFLKTSTGSAFVKGSANCSFVPIFNTSISLSLTFSLTAKYLTSIFLEPLLLLLFLVKNTAAALSQYIPVSALSETLYLSAIDAKYTLARSDSGIPPLTASESIKLQLLYELTKSRIAIWIDQIRIAYNFNSMEKHIYIHLNMLHPPPQRVPRHPDRRVQAPYPQTDFILLSF</sequence>
<dbReference type="GO" id="GO:0005506">
    <property type="term" value="F:iron ion binding"/>
    <property type="evidence" value="ECO:0007669"/>
    <property type="project" value="InterPro"/>
</dbReference>
<keyword evidence="6" id="KW-0812">Transmembrane</keyword>
<evidence type="ECO:0000256" key="2">
    <source>
        <dbReference type="ARBA" id="ARBA00022723"/>
    </source>
</evidence>
<dbReference type="PANTHER" id="PTHR47947:SF24">
    <property type="entry name" value="ISOFLAVONE 2'-HYDROXYLASE-LIKE"/>
    <property type="match status" value="1"/>
</dbReference>
<keyword evidence="6" id="KW-1133">Transmembrane helix</keyword>
<dbReference type="SUPFAM" id="SSF48264">
    <property type="entry name" value="Cytochrome P450"/>
    <property type="match status" value="1"/>
</dbReference>
<protein>
    <recommendedName>
        <fullName evidence="9">Cytochrome P450</fullName>
    </recommendedName>
</protein>
<evidence type="ECO:0000256" key="5">
    <source>
        <dbReference type="ARBA" id="ARBA00023033"/>
    </source>
</evidence>
<keyword evidence="5" id="KW-0503">Monooxygenase</keyword>
<dbReference type="InterPro" id="IPR050651">
    <property type="entry name" value="Plant_Cytochrome_P450_Monoox"/>
</dbReference>
<dbReference type="EMBL" id="JARYMX010000002">
    <property type="protein sequence ID" value="KAJ9560135.1"/>
    <property type="molecule type" value="Genomic_DNA"/>
</dbReference>
<keyword evidence="3" id="KW-0560">Oxidoreductase</keyword>
<dbReference type="PANTHER" id="PTHR47947">
    <property type="entry name" value="CYTOCHROME P450 82C3-RELATED"/>
    <property type="match status" value="1"/>
</dbReference>
<organism evidence="7 8">
    <name type="scientific">Centaurea solstitialis</name>
    <name type="common">yellow star-thistle</name>
    <dbReference type="NCBI Taxonomy" id="347529"/>
    <lineage>
        <taxon>Eukaryota</taxon>
        <taxon>Viridiplantae</taxon>
        <taxon>Streptophyta</taxon>
        <taxon>Embryophyta</taxon>
        <taxon>Tracheophyta</taxon>
        <taxon>Spermatophyta</taxon>
        <taxon>Magnoliopsida</taxon>
        <taxon>eudicotyledons</taxon>
        <taxon>Gunneridae</taxon>
        <taxon>Pentapetalae</taxon>
        <taxon>asterids</taxon>
        <taxon>campanulids</taxon>
        <taxon>Asterales</taxon>
        <taxon>Asteraceae</taxon>
        <taxon>Carduoideae</taxon>
        <taxon>Cardueae</taxon>
        <taxon>Centaureinae</taxon>
        <taxon>Centaurea</taxon>
    </lineage>
</organism>
<dbReference type="Pfam" id="PF00067">
    <property type="entry name" value="p450"/>
    <property type="match status" value="1"/>
</dbReference>
<dbReference type="InterPro" id="IPR001128">
    <property type="entry name" value="Cyt_P450"/>
</dbReference>
<evidence type="ECO:0000256" key="6">
    <source>
        <dbReference type="SAM" id="Phobius"/>
    </source>
</evidence>
<feature type="transmembrane region" description="Helical" evidence="6">
    <location>
        <begin position="6"/>
        <end position="22"/>
    </location>
</feature>
<evidence type="ECO:0000256" key="3">
    <source>
        <dbReference type="ARBA" id="ARBA00023002"/>
    </source>
</evidence>
<dbReference type="Proteomes" id="UP001172457">
    <property type="component" value="Chromosome 2"/>
</dbReference>
<keyword evidence="1" id="KW-0349">Heme</keyword>
<evidence type="ECO:0000256" key="1">
    <source>
        <dbReference type="ARBA" id="ARBA00022617"/>
    </source>
</evidence>
<dbReference type="Gene3D" id="1.10.630.10">
    <property type="entry name" value="Cytochrome P450"/>
    <property type="match status" value="1"/>
</dbReference>
<dbReference type="GO" id="GO:0004497">
    <property type="term" value="F:monooxygenase activity"/>
    <property type="evidence" value="ECO:0007669"/>
    <property type="project" value="UniProtKB-KW"/>
</dbReference>
<reference evidence="7" key="1">
    <citation type="submission" date="2023-03" db="EMBL/GenBank/DDBJ databases">
        <title>Chromosome-scale reference genome and RAD-based genetic map of yellow starthistle (Centaurea solstitialis) reveal putative structural variation and QTLs associated with invader traits.</title>
        <authorList>
            <person name="Reatini B."/>
            <person name="Cang F.A."/>
            <person name="Jiang Q."/>
            <person name="Mckibben M.T.W."/>
            <person name="Barker M.S."/>
            <person name="Rieseberg L.H."/>
            <person name="Dlugosch K.M."/>
        </authorList>
    </citation>
    <scope>NUCLEOTIDE SEQUENCE</scope>
    <source>
        <strain evidence="7">CAN-66</strain>
        <tissue evidence="7">Leaf</tissue>
    </source>
</reference>
<evidence type="ECO:0000313" key="7">
    <source>
        <dbReference type="EMBL" id="KAJ9560135.1"/>
    </source>
</evidence>
<keyword evidence="4" id="KW-0408">Iron</keyword>
<accession>A0AA38WPJ4</accession>
<dbReference type="AlphaFoldDB" id="A0AA38WPJ4"/>
<dbReference type="GO" id="GO:0016705">
    <property type="term" value="F:oxidoreductase activity, acting on paired donors, with incorporation or reduction of molecular oxygen"/>
    <property type="evidence" value="ECO:0007669"/>
    <property type="project" value="InterPro"/>
</dbReference>
<keyword evidence="2" id="KW-0479">Metal-binding</keyword>